<reference evidence="1 2" key="1">
    <citation type="submission" date="2020-09" db="EMBL/GenBank/DDBJ databases">
        <title>De no assembly of potato wild relative species, Solanum commersonii.</title>
        <authorList>
            <person name="Cho K."/>
        </authorList>
    </citation>
    <scope>NUCLEOTIDE SEQUENCE [LARGE SCALE GENOMIC DNA]</scope>
    <source>
        <strain evidence="1">LZ3.2</strain>
        <tissue evidence="1">Leaf</tissue>
    </source>
</reference>
<dbReference type="EMBL" id="JACXVP010000007">
    <property type="protein sequence ID" value="KAG5595735.1"/>
    <property type="molecule type" value="Genomic_DNA"/>
</dbReference>
<protein>
    <submittedName>
        <fullName evidence="1">Uncharacterized protein</fullName>
    </submittedName>
</protein>
<evidence type="ECO:0000313" key="2">
    <source>
        <dbReference type="Proteomes" id="UP000824120"/>
    </source>
</evidence>
<accession>A0A9J5Y768</accession>
<organism evidence="1 2">
    <name type="scientific">Solanum commersonii</name>
    <name type="common">Commerson's wild potato</name>
    <name type="synonym">Commerson's nightshade</name>
    <dbReference type="NCBI Taxonomy" id="4109"/>
    <lineage>
        <taxon>Eukaryota</taxon>
        <taxon>Viridiplantae</taxon>
        <taxon>Streptophyta</taxon>
        <taxon>Embryophyta</taxon>
        <taxon>Tracheophyta</taxon>
        <taxon>Spermatophyta</taxon>
        <taxon>Magnoliopsida</taxon>
        <taxon>eudicotyledons</taxon>
        <taxon>Gunneridae</taxon>
        <taxon>Pentapetalae</taxon>
        <taxon>asterids</taxon>
        <taxon>lamiids</taxon>
        <taxon>Solanales</taxon>
        <taxon>Solanaceae</taxon>
        <taxon>Solanoideae</taxon>
        <taxon>Solaneae</taxon>
        <taxon>Solanum</taxon>
    </lineage>
</organism>
<dbReference type="Proteomes" id="UP000824120">
    <property type="component" value="Chromosome 7"/>
</dbReference>
<name>A0A9J5Y768_SOLCO</name>
<comment type="caution">
    <text evidence="1">The sequence shown here is derived from an EMBL/GenBank/DDBJ whole genome shotgun (WGS) entry which is preliminary data.</text>
</comment>
<evidence type="ECO:0000313" key="1">
    <source>
        <dbReference type="EMBL" id="KAG5595735.1"/>
    </source>
</evidence>
<keyword evidence="2" id="KW-1185">Reference proteome</keyword>
<proteinExistence type="predicted"/>
<sequence>MTHIKLRIVQPRRNFPNLRDFSTSPLLLSVISPLTRTRLSVIFQTFAQLKLSSTPIFVAS</sequence>
<gene>
    <name evidence="1" type="ORF">H5410_036967</name>
</gene>
<dbReference type="AlphaFoldDB" id="A0A9J5Y768"/>